<dbReference type="VEuPathDB" id="FungiDB:ASPCADRAFT_202751"/>
<dbReference type="EMBL" id="KV907493">
    <property type="protein sequence ID" value="OOG00922.1"/>
    <property type="molecule type" value="Genomic_DNA"/>
</dbReference>
<evidence type="ECO:0000313" key="4">
    <source>
        <dbReference type="Proteomes" id="UP000188318"/>
    </source>
</evidence>
<feature type="non-terminal residue" evidence="3">
    <location>
        <position position="51"/>
    </location>
</feature>
<keyword evidence="2" id="KW-0732">Signal</keyword>
<feature type="signal peptide" evidence="2">
    <location>
        <begin position="1"/>
        <end position="20"/>
    </location>
</feature>
<keyword evidence="4" id="KW-1185">Reference proteome</keyword>
<reference evidence="4" key="1">
    <citation type="journal article" date="2017" name="Genome Biol.">
        <title>Comparative genomics reveals high biological diversity and specific adaptations in the industrially and medically important fungal genus Aspergillus.</title>
        <authorList>
            <person name="de Vries R.P."/>
            <person name="Riley R."/>
            <person name="Wiebenga A."/>
            <person name="Aguilar-Osorio G."/>
            <person name="Amillis S."/>
            <person name="Uchima C.A."/>
            <person name="Anderluh G."/>
            <person name="Asadollahi M."/>
            <person name="Askin M."/>
            <person name="Barry K."/>
            <person name="Battaglia E."/>
            <person name="Bayram O."/>
            <person name="Benocci T."/>
            <person name="Braus-Stromeyer S.A."/>
            <person name="Caldana C."/>
            <person name="Canovas D."/>
            <person name="Cerqueira G.C."/>
            <person name="Chen F."/>
            <person name="Chen W."/>
            <person name="Choi C."/>
            <person name="Clum A."/>
            <person name="Dos Santos R.A."/>
            <person name="Damasio A.R."/>
            <person name="Diallinas G."/>
            <person name="Emri T."/>
            <person name="Fekete E."/>
            <person name="Flipphi M."/>
            <person name="Freyberg S."/>
            <person name="Gallo A."/>
            <person name="Gournas C."/>
            <person name="Habgood R."/>
            <person name="Hainaut M."/>
            <person name="Harispe M.L."/>
            <person name="Henrissat B."/>
            <person name="Hilden K.S."/>
            <person name="Hope R."/>
            <person name="Hossain A."/>
            <person name="Karabika E."/>
            <person name="Karaffa L."/>
            <person name="Karanyi Z."/>
            <person name="Krasevec N."/>
            <person name="Kuo A."/>
            <person name="Kusch H."/>
            <person name="LaButti K."/>
            <person name="Lagendijk E.L."/>
            <person name="Lapidus A."/>
            <person name="Levasseur A."/>
            <person name="Lindquist E."/>
            <person name="Lipzen A."/>
            <person name="Logrieco A.F."/>
            <person name="MacCabe A."/>
            <person name="Maekelae M.R."/>
            <person name="Malavazi I."/>
            <person name="Melin P."/>
            <person name="Meyer V."/>
            <person name="Mielnichuk N."/>
            <person name="Miskei M."/>
            <person name="Molnar A.P."/>
            <person name="Mule G."/>
            <person name="Ngan C.Y."/>
            <person name="Orejas M."/>
            <person name="Orosz E."/>
            <person name="Ouedraogo J.P."/>
            <person name="Overkamp K.M."/>
            <person name="Park H.-S."/>
            <person name="Perrone G."/>
            <person name="Piumi F."/>
            <person name="Punt P.J."/>
            <person name="Ram A.F."/>
            <person name="Ramon A."/>
            <person name="Rauscher S."/>
            <person name="Record E."/>
            <person name="Riano-Pachon D.M."/>
            <person name="Robert V."/>
            <person name="Roehrig J."/>
            <person name="Ruller R."/>
            <person name="Salamov A."/>
            <person name="Salih N.S."/>
            <person name="Samson R.A."/>
            <person name="Sandor E."/>
            <person name="Sanguinetti M."/>
            <person name="Schuetze T."/>
            <person name="Sepcic K."/>
            <person name="Shelest E."/>
            <person name="Sherlock G."/>
            <person name="Sophianopoulou V."/>
            <person name="Squina F.M."/>
            <person name="Sun H."/>
            <person name="Susca A."/>
            <person name="Todd R.B."/>
            <person name="Tsang A."/>
            <person name="Unkles S.E."/>
            <person name="van de Wiele N."/>
            <person name="van Rossen-Uffink D."/>
            <person name="Oliveira J.V."/>
            <person name="Vesth T.C."/>
            <person name="Visser J."/>
            <person name="Yu J.-H."/>
            <person name="Zhou M."/>
            <person name="Andersen M.R."/>
            <person name="Archer D.B."/>
            <person name="Baker S.E."/>
            <person name="Benoit I."/>
            <person name="Brakhage A.A."/>
            <person name="Braus G.H."/>
            <person name="Fischer R."/>
            <person name="Frisvad J.C."/>
            <person name="Goldman G.H."/>
            <person name="Houbraken J."/>
            <person name="Oakley B."/>
            <person name="Pocsi I."/>
            <person name="Scazzocchio C."/>
            <person name="Seiboth B."/>
            <person name="vanKuyk P.A."/>
            <person name="Wortman J."/>
            <person name="Dyer P.S."/>
            <person name="Grigoriev I.V."/>
        </authorList>
    </citation>
    <scope>NUCLEOTIDE SEQUENCE [LARGE SCALE GENOMIC DNA]</scope>
    <source>
        <strain evidence="4">ITEM 5010</strain>
    </source>
</reference>
<name>A0A1R3S2K5_ASPC5</name>
<evidence type="ECO:0000313" key="3">
    <source>
        <dbReference type="EMBL" id="OOG00922.1"/>
    </source>
</evidence>
<evidence type="ECO:0000256" key="2">
    <source>
        <dbReference type="SAM" id="SignalP"/>
    </source>
</evidence>
<protein>
    <submittedName>
        <fullName evidence="3">Uncharacterized protein</fullName>
    </submittedName>
</protein>
<sequence length="51" mass="5968">MPLRLLRLLVLHFARILVLGPTRKSRIHDHMQTLSSQSHSPRTRKAWTPIT</sequence>
<evidence type="ECO:0000256" key="1">
    <source>
        <dbReference type="SAM" id="MobiDB-lite"/>
    </source>
</evidence>
<organism evidence="3 4">
    <name type="scientific">Aspergillus carbonarius (strain ITEM 5010)</name>
    <dbReference type="NCBI Taxonomy" id="602072"/>
    <lineage>
        <taxon>Eukaryota</taxon>
        <taxon>Fungi</taxon>
        <taxon>Dikarya</taxon>
        <taxon>Ascomycota</taxon>
        <taxon>Pezizomycotina</taxon>
        <taxon>Eurotiomycetes</taxon>
        <taxon>Eurotiomycetidae</taxon>
        <taxon>Eurotiales</taxon>
        <taxon>Aspergillaceae</taxon>
        <taxon>Aspergillus</taxon>
        <taxon>Aspergillus subgen. Circumdati</taxon>
    </lineage>
</organism>
<dbReference type="Proteomes" id="UP000188318">
    <property type="component" value="Unassembled WGS sequence"/>
</dbReference>
<feature type="chain" id="PRO_5012006200" evidence="2">
    <location>
        <begin position="21"/>
        <end position="51"/>
    </location>
</feature>
<accession>A0A1R3S2K5</accession>
<proteinExistence type="predicted"/>
<dbReference type="AlphaFoldDB" id="A0A1R3S2K5"/>
<gene>
    <name evidence="3" type="ORF">ASPCADRAFT_202751</name>
</gene>
<feature type="region of interest" description="Disordered" evidence="1">
    <location>
        <begin position="29"/>
        <end position="51"/>
    </location>
</feature>